<organism evidence="1">
    <name type="scientific">marine sediment metagenome</name>
    <dbReference type="NCBI Taxonomy" id="412755"/>
    <lineage>
        <taxon>unclassified sequences</taxon>
        <taxon>metagenomes</taxon>
        <taxon>ecological metagenomes</taxon>
    </lineage>
</organism>
<accession>X0V5E9</accession>
<sequence length="61" mass="6442">PKTLTELRQNIQDVFNEAGVEIMTPSVRAVRDSLDPAMPEKYLSEAPAATDATGAEPGNAG</sequence>
<comment type="caution">
    <text evidence="1">The sequence shown here is derived from an EMBL/GenBank/DDBJ whole genome shotgun (WGS) entry which is preliminary data.</text>
</comment>
<gene>
    <name evidence="1" type="ORF">S01H1_37659</name>
</gene>
<dbReference type="EMBL" id="BARS01023660">
    <property type="protein sequence ID" value="GAG13325.1"/>
    <property type="molecule type" value="Genomic_DNA"/>
</dbReference>
<protein>
    <submittedName>
        <fullName evidence="1">Uncharacterized protein</fullName>
    </submittedName>
</protein>
<evidence type="ECO:0000313" key="1">
    <source>
        <dbReference type="EMBL" id="GAG13325.1"/>
    </source>
</evidence>
<reference evidence="1" key="1">
    <citation type="journal article" date="2014" name="Front. Microbiol.">
        <title>High frequency of phylogenetically diverse reductive dehalogenase-homologous genes in deep subseafloor sedimentary metagenomes.</title>
        <authorList>
            <person name="Kawai M."/>
            <person name="Futagami T."/>
            <person name="Toyoda A."/>
            <person name="Takaki Y."/>
            <person name="Nishi S."/>
            <person name="Hori S."/>
            <person name="Arai W."/>
            <person name="Tsubouchi T."/>
            <person name="Morono Y."/>
            <person name="Uchiyama I."/>
            <person name="Ito T."/>
            <person name="Fujiyama A."/>
            <person name="Inagaki F."/>
            <person name="Takami H."/>
        </authorList>
    </citation>
    <scope>NUCLEOTIDE SEQUENCE</scope>
    <source>
        <strain evidence="1">Expedition CK06-06</strain>
    </source>
</reference>
<proteinExistence type="predicted"/>
<feature type="non-terminal residue" evidence="1">
    <location>
        <position position="1"/>
    </location>
</feature>
<name>X0V5E9_9ZZZZ</name>
<dbReference type="AlphaFoldDB" id="X0V5E9"/>